<organism evidence="1 2">
    <name type="scientific">Neptuniibacter pectenicola</name>
    <dbReference type="NCBI Taxonomy" id="1806669"/>
    <lineage>
        <taxon>Bacteria</taxon>
        <taxon>Pseudomonadati</taxon>
        <taxon>Pseudomonadota</taxon>
        <taxon>Gammaproteobacteria</taxon>
        <taxon>Oceanospirillales</taxon>
        <taxon>Oceanospirillaceae</taxon>
        <taxon>Neptuniibacter</taxon>
    </lineage>
</organism>
<protein>
    <submittedName>
        <fullName evidence="1">Uncharacterized protein</fullName>
    </submittedName>
</protein>
<dbReference type="EMBL" id="JBBMRA010000017">
    <property type="protein sequence ID" value="MEM5537634.1"/>
    <property type="molecule type" value="Genomic_DNA"/>
</dbReference>
<accession>A0ABU9TWK0</accession>
<sequence length="110" mass="12597">MPSPLLETLCDLVTEAHTRIQKDFSQLDPIVGVSQGMRSVGIPADAMTIDCLRSGKRIIIVLHDETPQLVSYQFAFRDKDPRNEFESLDRAELTEALLYDWMQHYFLAKV</sequence>
<proteinExistence type="predicted"/>
<evidence type="ECO:0000313" key="2">
    <source>
        <dbReference type="Proteomes" id="UP001449225"/>
    </source>
</evidence>
<evidence type="ECO:0000313" key="1">
    <source>
        <dbReference type="EMBL" id="MEM5537634.1"/>
    </source>
</evidence>
<keyword evidence="2" id="KW-1185">Reference proteome</keyword>
<reference evidence="1 2" key="1">
    <citation type="submission" date="2024-03" db="EMBL/GenBank/DDBJ databases">
        <title>Community enrichment and isolation of bacterial strains for fucoidan degradation.</title>
        <authorList>
            <person name="Sichert A."/>
        </authorList>
    </citation>
    <scope>NUCLEOTIDE SEQUENCE [LARGE SCALE GENOMIC DNA]</scope>
    <source>
        <strain evidence="1 2">AS76</strain>
    </source>
</reference>
<comment type="caution">
    <text evidence="1">The sequence shown here is derived from an EMBL/GenBank/DDBJ whole genome shotgun (WGS) entry which is preliminary data.</text>
</comment>
<dbReference type="Proteomes" id="UP001449225">
    <property type="component" value="Unassembled WGS sequence"/>
</dbReference>
<dbReference type="RefSeq" id="WP_067987136.1">
    <property type="nucleotide sequence ID" value="NZ_CAXBCE010000034.1"/>
</dbReference>
<name>A0ABU9TWK0_9GAMM</name>
<gene>
    <name evidence="1" type="ORF">WNY58_14690</name>
</gene>